<feature type="region of interest" description="Disordered" evidence="1">
    <location>
        <begin position="36"/>
        <end position="90"/>
    </location>
</feature>
<reference evidence="3" key="2">
    <citation type="journal article" date="2019" name="Mol. Plant Microbe Interact.">
        <title>Genome sequence resources for four phytopathogenic fungi from the Colletotrichum orbiculare species complex.</title>
        <authorList>
            <person name="Gan P."/>
            <person name="Tsushima A."/>
            <person name="Narusaka M."/>
            <person name="Narusaka Y."/>
            <person name="Takano Y."/>
            <person name="Kubo Y."/>
            <person name="Shirasu K."/>
        </authorList>
    </citation>
    <scope>GENOME REANNOTATION</scope>
    <source>
        <strain evidence="3">104-T / ATCC 96160 / CBS 514.97 / LARS 414 / MAFF 240422</strain>
    </source>
</reference>
<evidence type="ECO:0000313" key="2">
    <source>
        <dbReference type="EMBL" id="TDZ24900.1"/>
    </source>
</evidence>
<accession>A0A484G4U2</accession>
<organism evidence="2 3">
    <name type="scientific">Colletotrichum orbiculare (strain 104-T / ATCC 96160 / CBS 514.97 / LARS 414 / MAFF 240422)</name>
    <name type="common">Cucumber anthracnose fungus</name>
    <name type="synonym">Colletotrichum lagenarium</name>
    <dbReference type="NCBI Taxonomy" id="1213857"/>
    <lineage>
        <taxon>Eukaryota</taxon>
        <taxon>Fungi</taxon>
        <taxon>Dikarya</taxon>
        <taxon>Ascomycota</taxon>
        <taxon>Pezizomycotina</taxon>
        <taxon>Sordariomycetes</taxon>
        <taxon>Hypocreomycetidae</taxon>
        <taxon>Glomerellales</taxon>
        <taxon>Glomerellaceae</taxon>
        <taxon>Colletotrichum</taxon>
        <taxon>Colletotrichum orbiculare species complex</taxon>
    </lineage>
</organism>
<evidence type="ECO:0000256" key="1">
    <source>
        <dbReference type="SAM" id="MobiDB-lite"/>
    </source>
</evidence>
<name>A0A484G4U2_COLOR</name>
<protein>
    <submittedName>
        <fullName evidence="2">Uncharacterized protein</fullName>
    </submittedName>
</protein>
<evidence type="ECO:0000313" key="3">
    <source>
        <dbReference type="Proteomes" id="UP000014480"/>
    </source>
</evidence>
<dbReference type="EMBL" id="AMCV02000004">
    <property type="protein sequence ID" value="TDZ24900.1"/>
    <property type="molecule type" value="Genomic_DNA"/>
</dbReference>
<reference evidence="3" key="1">
    <citation type="journal article" date="2013" name="New Phytol.">
        <title>Comparative genomic and transcriptomic analyses reveal the hemibiotrophic stage shift of Colletotrichum fungi.</title>
        <authorList>
            <person name="Gan P."/>
            <person name="Ikeda K."/>
            <person name="Irieda H."/>
            <person name="Narusaka M."/>
            <person name="O'Connell R.J."/>
            <person name="Narusaka Y."/>
            <person name="Takano Y."/>
            <person name="Kubo Y."/>
            <person name="Shirasu K."/>
        </authorList>
    </citation>
    <scope>NUCLEOTIDE SEQUENCE [LARGE SCALE GENOMIC DNA]</scope>
    <source>
        <strain evidence="3">104-T / ATCC 96160 / CBS 514.97 / LARS 414 / MAFF 240422</strain>
    </source>
</reference>
<gene>
    <name evidence="2" type="ORF">Cob_v002468</name>
</gene>
<dbReference type="Proteomes" id="UP000014480">
    <property type="component" value="Unassembled WGS sequence"/>
</dbReference>
<proteinExistence type="predicted"/>
<keyword evidence="3" id="KW-1185">Reference proteome</keyword>
<comment type="caution">
    <text evidence="2">The sequence shown here is derived from an EMBL/GenBank/DDBJ whole genome shotgun (WGS) entry which is preliminary data.</text>
</comment>
<feature type="compositionally biased region" description="Polar residues" evidence="1">
    <location>
        <begin position="42"/>
        <end position="67"/>
    </location>
</feature>
<dbReference type="AlphaFoldDB" id="A0A484G4U2"/>
<sequence>MVTPPTLLTPASPPARPLYGALAVGVDYRPRVAVAGGHGRPSNISGIWTSRPESSHFASSPVSTTLVRQRQRPQRPSSPFGGHESRWGAR</sequence>